<dbReference type="PROSITE" id="PS50217">
    <property type="entry name" value="BZIP"/>
    <property type="match status" value="1"/>
</dbReference>
<evidence type="ECO:0000256" key="4">
    <source>
        <dbReference type="ARBA" id="ARBA00023163"/>
    </source>
</evidence>
<dbReference type="Proteomes" id="UP000659654">
    <property type="component" value="Unassembled WGS sequence"/>
</dbReference>
<keyword evidence="4" id="KW-0804">Transcription</keyword>
<dbReference type="EMBL" id="CAJFDI010000002">
    <property type="protein sequence ID" value="CAD5216928.1"/>
    <property type="molecule type" value="Genomic_DNA"/>
</dbReference>
<dbReference type="EMBL" id="CAJFCV020000002">
    <property type="protein sequence ID" value="CAG9100288.1"/>
    <property type="molecule type" value="Genomic_DNA"/>
</dbReference>
<evidence type="ECO:0000256" key="7">
    <source>
        <dbReference type="SAM" id="MobiDB-lite"/>
    </source>
</evidence>
<gene>
    <name evidence="9" type="ORF">BXYJ_LOCUS4780</name>
</gene>
<evidence type="ECO:0000256" key="2">
    <source>
        <dbReference type="ARBA" id="ARBA00023015"/>
    </source>
</evidence>
<sequence length="304" mass="34695">MANMAMEESWTPIVKDDVFFNDTTSGELTYVFDNHAHNASVPESFYTYVDYGSDGISPCSSTSYLPSPEAPELSPTQLNQALVNGFIDLDTQIPRGYVHNNNDQETANLVFVKEEKEDEPCPVSPMSSMSDSKSLSFVQSPESGGYADYKQYPAPRAMRQFDSDFETDLMPPIPPSRTRSKMHDLAVKHRLITDQFQNARSNGMIQLSSEEKRTLIQEGYELPTTLPLTKEQEEALKIVRRKIKNKLSAQESRRKRKEYIDSLERKCQSYYNDNVALRNKLKQMEAQNRDLINKLKRLDPLTVG</sequence>
<keyword evidence="10" id="KW-1185">Reference proteome</keyword>
<keyword evidence="2" id="KW-0805">Transcription regulation</keyword>
<organism evidence="9 10">
    <name type="scientific">Bursaphelenchus xylophilus</name>
    <name type="common">Pinewood nematode worm</name>
    <name type="synonym">Aphelenchoides xylophilus</name>
    <dbReference type="NCBI Taxonomy" id="6326"/>
    <lineage>
        <taxon>Eukaryota</taxon>
        <taxon>Metazoa</taxon>
        <taxon>Ecdysozoa</taxon>
        <taxon>Nematoda</taxon>
        <taxon>Chromadorea</taxon>
        <taxon>Rhabditida</taxon>
        <taxon>Tylenchina</taxon>
        <taxon>Tylenchomorpha</taxon>
        <taxon>Aphelenchoidea</taxon>
        <taxon>Aphelenchoididae</taxon>
        <taxon>Bursaphelenchus</taxon>
    </lineage>
</organism>
<feature type="coiled-coil region" evidence="6">
    <location>
        <begin position="260"/>
        <end position="294"/>
    </location>
</feature>
<dbReference type="PROSITE" id="PS00036">
    <property type="entry name" value="BZIP_BASIC"/>
    <property type="match status" value="1"/>
</dbReference>
<dbReference type="Pfam" id="PF00170">
    <property type="entry name" value="bZIP_1"/>
    <property type="match status" value="1"/>
</dbReference>
<dbReference type="InterPro" id="IPR004827">
    <property type="entry name" value="bZIP"/>
</dbReference>
<comment type="subcellular location">
    <subcellularLocation>
        <location evidence="1">Nucleus</location>
    </subcellularLocation>
</comment>
<dbReference type="Gene3D" id="1.20.5.170">
    <property type="match status" value="1"/>
</dbReference>
<keyword evidence="3" id="KW-0238">DNA-binding</keyword>
<accession>A0A7I8WXD4</accession>
<dbReference type="PANTHER" id="PTHR46004:SF3">
    <property type="entry name" value="CYCLIC AMP RESPONSE ELEMENT-BINDING PROTEIN A"/>
    <property type="match status" value="1"/>
</dbReference>
<dbReference type="GO" id="GO:0005634">
    <property type="term" value="C:nucleus"/>
    <property type="evidence" value="ECO:0007669"/>
    <property type="project" value="UniProtKB-SubCell"/>
</dbReference>
<evidence type="ECO:0000256" key="3">
    <source>
        <dbReference type="ARBA" id="ARBA00023125"/>
    </source>
</evidence>
<dbReference type="PANTHER" id="PTHR46004">
    <property type="entry name" value="CYCLIC AMP RESPONSE ELEMENT-BINDING PROTEIN A"/>
    <property type="match status" value="1"/>
</dbReference>
<protein>
    <submittedName>
        <fullName evidence="9">(pine wood nematode) hypothetical protein</fullName>
    </submittedName>
</protein>
<dbReference type="OrthoDB" id="674948at2759"/>
<dbReference type="SMART" id="SM00338">
    <property type="entry name" value="BRLZ"/>
    <property type="match status" value="1"/>
</dbReference>
<dbReference type="Proteomes" id="UP000582659">
    <property type="component" value="Unassembled WGS sequence"/>
</dbReference>
<feature type="region of interest" description="Disordered" evidence="7">
    <location>
        <begin position="115"/>
        <end position="150"/>
    </location>
</feature>
<evidence type="ECO:0000313" key="9">
    <source>
        <dbReference type="EMBL" id="CAD5216928.1"/>
    </source>
</evidence>
<feature type="domain" description="BZIP" evidence="8">
    <location>
        <begin position="235"/>
        <end position="298"/>
    </location>
</feature>
<evidence type="ECO:0000259" key="8">
    <source>
        <dbReference type="PROSITE" id="PS50217"/>
    </source>
</evidence>
<dbReference type="AlphaFoldDB" id="A0A7I8WXD4"/>
<keyword evidence="5" id="KW-0539">Nucleus</keyword>
<proteinExistence type="predicted"/>
<evidence type="ECO:0000313" key="10">
    <source>
        <dbReference type="Proteomes" id="UP000659654"/>
    </source>
</evidence>
<dbReference type="SMR" id="A0A7I8WXD4"/>
<dbReference type="CDD" id="cd14689">
    <property type="entry name" value="bZIP_CREB3"/>
    <property type="match status" value="1"/>
</dbReference>
<evidence type="ECO:0000256" key="6">
    <source>
        <dbReference type="SAM" id="Coils"/>
    </source>
</evidence>
<comment type="caution">
    <text evidence="9">The sequence shown here is derived from an EMBL/GenBank/DDBJ whole genome shotgun (WGS) entry which is preliminary data.</text>
</comment>
<keyword evidence="6" id="KW-0175">Coiled coil</keyword>
<evidence type="ECO:0000256" key="5">
    <source>
        <dbReference type="ARBA" id="ARBA00023242"/>
    </source>
</evidence>
<evidence type="ECO:0000256" key="1">
    <source>
        <dbReference type="ARBA" id="ARBA00004123"/>
    </source>
</evidence>
<dbReference type="SUPFAM" id="SSF57959">
    <property type="entry name" value="Leucine zipper domain"/>
    <property type="match status" value="1"/>
</dbReference>
<name>A0A7I8WXD4_BURXY</name>
<dbReference type="InterPro" id="IPR046347">
    <property type="entry name" value="bZIP_sf"/>
</dbReference>
<dbReference type="GO" id="GO:0000981">
    <property type="term" value="F:DNA-binding transcription factor activity, RNA polymerase II-specific"/>
    <property type="evidence" value="ECO:0007669"/>
    <property type="project" value="TreeGrafter"/>
</dbReference>
<feature type="compositionally biased region" description="Low complexity" evidence="7">
    <location>
        <begin position="124"/>
        <end position="136"/>
    </location>
</feature>
<dbReference type="GO" id="GO:0035497">
    <property type="term" value="F:cAMP response element binding"/>
    <property type="evidence" value="ECO:0007669"/>
    <property type="project" value="TreeGrafter"/>
</dbReference>
<reference evidence="9" key="1">
    <citation type="submission" date="2020-09" db="EMBL/GenBank/DDBJ databases">
        <authorList>
            <person name="Kikuchi T."/>
        </authorList>
    </citation>
    <scope>NUCLEOTIDE SEQUENCE</scope>
    <source>
        <strain evidence="9">Ka4C1</strain>
    </source>
</reference>